<dbReference type="EMBL" id="BARS01009965">
    <property type="protein sequence ID" value="GAF82062.1"/>
    <property type="molecule type" value="Genomic_DNA"/>
</dbReference>
<feature type="non-terminal residue" evidence="1">
    <location>
        <position position="1"/>
    </location>
</feature>
<organism evidence="1">
    <name type="scientific">marine sediment metagenome</name>
    <dbReference type="NCBI Taxonomy" id="412755"/>
    <lineage>
        <taxon>unclassified sequences</taxon>
        <taxon>metagenomes</taxon>
        <taxon>ecological metagenomes</taxon>
    </lineage>
</organism>
<gene>
    <name evidence="1" type="ORF">S01H1_18611</name>
</gene>
<comment type="caution">
    <text evidence="1">The sequence shown here is derived from an EMBL/GenBank/DDBJ whole genome shotgun (WGS) entry which is preliminary data.</text>
</comment>
<name>X0T1M5_9ZZZZ</name>
<evidence type="ECO:0000313" key="1">
    <source>
        <dbReference type="EMBL" id="GAF82062.1"/>
    </source>
</evidence>
<protein>
    <submittedName>
        <fullName evidence="1">Uncharacterized protein</fullName>
    </submittedName>
</protein>
<proteinExistence type="predicted"/>
<dbReference type="AlphaFoldDB" id="X0T1M5"/>
<sequence>DFIGAIEVFHPKAPDLYFALKNIAAGAEGGINPVTYSWTDSQGEHSIIVEVGDFKVPEVKDKTEHRGDWPTWLMRRDCLVLKHYTDEGNTWVKITRNDPANKEMGILARWNPTAEAADEFFSISRTSRVSYDVRYNRLKISGK</sequence>
<accession>X0T1M5</accession>
<reference evidence="1" key="1">
    <citation type="journal article" date="2014" name="Front. Microbiol.">
        <title>High frequency of phylogenetically diverse reductive dehalogenase-homologous genes in deep subseafloor sedimentary metagenomes.</title>
        <authorList>
            <person name="Kawai M."/>
            <person name="Futagami T."/>
            <person name="Toyoda A."/>
            <person name="Takaki Y."/>
            <person name="Nishi S."/>
            <person name="Hori S."/>
            <person name="Arai W."/>
            <person name="Tsubouchi T."/>
            <person name="Morono Y."/>
            <person name="Uchiyama I."/>
            <person name="Ito T."/>
            <person name="Fujiyama A."/>
            <person name="Inagaki F."/>
            <person name="Takami H."/>
        </authorList>
    </citation>
    <scope>NUCLEOTIDE SEQUENCE</scope>
    <source>
        <strain evidence="1">Expedition CK06-06</strain>
    </source>
</reference>